<dbReference type="GO" id="GO:0051536">
    <property type="term" value="F:iron-sulfur cluster binding"/>
    <property type="evidence" value="ECO:0007669"/>
    <property type="project" value="UniProtKB-KW"/>
</dbReference>
<keyword evidence="5" id="KW-0521">NADP</keyword>
<evidence type="ECO:0000313" key="10">
    <source>
        <dbReference type="EMBL" id="MTE01214.1"/>
    </source>
</evidence>
<dbReference type="CDD" id="cd04410">
    <property type="entry name" value="DMSOR_beta-like"/>
    <property type="match status" value="1"/>
</dbReference>
<keyword evidence="3" id="KW-0479">Metal-binding</keyword>
<dbReference type="Gene3D" id="3.50.50.60">
    <property type="entry name" value="FAD/NAD(P)-binding domain"/>
    <property type="match status" value="1"/>
</dbReference>
<name>A0A6L6HPX1_9RHOB</name>
<organism evidence="10 11">
    <name type="scientific">Paracoccus lichenicola</name>
    <dbReference type="NCBI Taxonomy" id="2665644"/>
    <lineage>
        <taxon>Bacteria</taxon>
        <taxon>Pseudomonadati</taxon>
        <taxon>Pseudomonadota</taxon>
        <taxon>Alphaproteobacteria</taxon>
        <taxon>Rhodobacterales</taxon>
        <taxon>Paracoccaceae</taxon>
        <taxon>Paracoccus</taxon>
    </lineage>
</organism>
<keyword evidence="11" id="KW-1185">Reference proteome</keyword>
<evidence type="ECO:0000256" key="4">
    <source>
        <dbReference type="ARBA" id="ARBA00022827"/>
    </source>
</evidence>
<evidence type="ECO:0000313" key="11">
    <source>
        <dbReference type="Proteomes" id="UP000481417"/>
    </source>
</evidence>
<dbReference type="PROSITE" id="PS00198">
    <property type="entry name" value="4FE4S_FER_1"/>
    <property type="match status" value="1"/>
</dbReference>
<dbReference type="Pfam" id="PF00037">
    <property type="entry name" value="Fer4"/>
    <property type="match status" value="1"/>
</dbReference>
<evidence type="ECO:0000259" key="9">
    <source>
        <dbReference type="PROSITE" id="PS51379"/>
    </source>
</evidence>
<sequence length="564" mass="61206">MAHVVTQHCCNDAACVDVCPVNCIHPGPTEAAYSTAEMLYIDPDVCIDCGACADACPVGAIVADYDLEPKDHAFIAINAAHFQQPGKRDYHPKRALRQFDDRVALAGSPLRVAIVGTGPAGCYAAEDLLKRTGQGLQIDMFERLFVPWGLARFGVAPDHLNTKEITRSFERTLDDARVTLRLGVEIDRDLSHVDLCAAYDAVIYANGALSDRRLGIEGEALPGSHSAMEFAAWYNGHPDFADLRFDLDTDRAVIIGNGNVALDVARILARDVADLRQSDMAQHALEALTQSRLREIVVLGRRGPLEAAFTLPELMGLRSTAGIALWTDLPADFEADKLQRQAMGAAPWAVRQKVKAILDLPREASSEGRSVRLSFFRAPVAMMGKLRVEGVNLAVTGLTRGPDGKPVTAAIGEQMYQEAGLILRSVGYRGKPIAGVPFEASQGRIPNTAGRVRDPETDENLPGVYVTGWIKRGPSGVMGTNKLCARETVSSVLEDFTAGRLGHITEARERLLTSLPAGGDLAAWRAIDRHERASGLAVGRPRVKLVHQEDMLRAARHQQESYDA</sequence>
<dbReference type="InterPro" id="IPR023753">
    <property type="entry name" value="FAD/NAD-binding_dom"/>
</dbReference>
<dbReference type="RefSeq" id="WP_328288543.1">
    <property type="nucleotide sequence ID" value="NZ_WMBT01000008.1"/>
</dbReference>
<dbReference type="PANTHER" id="PTHR48467:SF1">
    <property type="entry name" value="GLUTAMATE SYNTHASE 1 [NADH], CHLOROPLASTIC-LIKE"/>
    <property type="match status" value="1"/>
</dbReference>
<dbReference type="PANTHER" id="PTHR48467">
    <property type="entry name" value="GLUTAMATE SYNTHASE 1 [NADH], CHLOROPLASTIC-LIKE"/>
    <property type="match status" value="1"/>
</dbReference>
<dbReference type="Proteomes" id="UP000481417">
    <property type="component" value="Unassembled WGS sequence"/>
</dbReference>
<dbReference type="SUPFAM" id="SSF51971">
    <property type="entry name" value="Nucleotide-binding domain"/>
    <property type="match status" value="1"/>
</dbReference>
<evidence type="ECO:0000256" key="6">
    <source>
        <dbReference type="ARBA" id="ARBA00023002"/>
    </source>
</evidence>
<evidence type="ECO:0000256" key="7">
    <source>
        <dbReference type="ARBA" id="ARBA00023004"/>
    </source>
</evidence>
<evidence type="ECO:0000256" key="5">
    <source>
        <dbReference type="ARBA" id="ARBA00022857"/>
    </source>
</evidence>
<dbReference type="Gene3D" id="3.40.50.720">
    <property type="entry name" value="NAD(P)-binding Rossmann-like Domain"/>
    <property type="match status" value="1"/>
</dbReference>
<dbReference type="PRINTS" id="PR00419">
    <property type="entry name" value="ADXRDTASE"/>
</dbReference>
<comment type="caution">
    <text evidence="10">The sequence shown here is derived from an EMBL/GenBank/DDBJ whole genome shotgun (WGS) entry which is preliminary data.</text>
</comment>
<dbReference type="Pfam" id="PF07992">
    <property type="entry name" value="Pyr_redox_2"/>
    <property type="match status" value="1"/>
</dbReference>
<keyword evidence="7" id="KW-0408">Iron</keyword>
<evidence type="ECO:0000256" key="1">
    <source>
        <dbReference type="ARBA" id="ARBA00001974"/>
    </source>
</evidence>
<dbReference type="GO" id="GO:0046872">
    <property type="term" value="F:metal ion binding"/>
    <property type="evidence" value="ECO:0007669"/>
    <property type="project" value="UniProtKB-KW"/>
</dbReference>
<proteinExistence type="predicted"/>
<evidence type="ECO:0000256" key="8">
    <source>
        <dbReference type="ARBA" id="ARBA00023014"/>
    </source>
</evidence>
<dbReference type="InterPro" id="IPR017896">
    <property type="entry name" value="4Fe4S_Fe-S-bd"/>
</dbReference>
<protein>
    <submittedName>
        <fullName evidence="10">4Fe-4S dicluster domain-containing protein</fullName>
    </submittedName>
</protein>
<reference evidence="10 11" key="1">
    <citation type="submission" date="2019-11" db="EMBL/GenBank/DDBJ databases">
        <authorList>
            <person name="Lang L."/>
        </authorList>
    </citation>
    <scope>NUCLEOTIDE SEQUENCE [LARGE SCALE GENOMIC DNA]</scope>
    <source>
        <strain evidence="10 11">YIM 132242</strain>
    </source>
</reference>
<keyword evidence="8" id="KW-0411">Iron-sulfur</keyword>
<evidence type="ECO:0000256" key="2">
    <source>
        <dbReference type="ARBA" id="ARBA00022630"/>
    </source>
</evidence>
<dbReference type="AlphaFoldDB" id="A0A6L6HPX1"/>
<dbReference type="InterPro" id="IPR055275">
    <property type="entry name" value="Ferredox_Rdtase"/>
</dbReference>
<dbReference type="Gene3D" id="3.30.70.20">
    <property type="match status" value="1"/>
</dbReference>
<keyword evidence="6" id="KW-0560">Oxidoreductase</keyword>
<feature type="domain" description="4Fe-4S ferredoxin-type" evidence="9">
    <location>
        <begin position="37"/>
        <end position="66"/>
    </location>
</feature>
<keyword evidence="2" id="KW-0285">Flavoprotein</keyword>
<accession>A0A6L6HPX1</accession>
<dbReference type="InterPro" id="IPR036188">
    <property type="entry name" value="FAD/NAD-bd_sf"/>
</dbReference>
<dbReference type="InterPro" id="IPR017900">
    <property type="entry name" value="4Fe4S_Fe_S_CS"/>
</dbReference>
<dbReference type="GO" id="GO:0016491">
    <property type="term" value="F:oxidoreductase activity"/>
    <property type="evidence" value="ECO:0007669"/>
    <property type="project" value="UniProtKB-KW"/>
</dbReference>
<feature type="domain" description="4Fe-4S ferredoxin-type" evidence="9">
    <location>
        <begin position="1"/>
        <end position="29"/>
    </location>
</feature>
<dbReference type="EMBL" id="WMBT01000008">
    <property type="protein sequence ID" value="MTE01214.1"/>
    <property type="molecule type" value="Genomic_DNA"/>
</dbReference>
<evidence type="ECO:0000256" key="3">
    <source>
        <dbReference type="ARBA" id="ARBA00022723"/>
    </source>
</evidence>
<dbReference type="PROSITE" id="PS51379">
    <property type="entry name" value="4FE4S_FER_2"/>
    <property type="match status" value="2"/>
</dbReference>
<keyword evidence="4" id="KW-0274">FAD</keyword>
<comment type="cofactor">
    <cofactor evidence="1">
        <name>FAD</name>
        <dbReference type="ChEBI" id="CHEBI:57692"/>
    </cofactor>
</comment>
<gene>
    <name evidence="10" type="ORF">GIY56_13050</name>
</gene>
<dbReference type="SUPFAM" id="SSF54862">
    <property type="entry name" value="4Fe-4S ferredoxins"/>
    <property type="match status" value="1"/>
</dbReference>